<keyword evidence="5" id="KW-0694">RNA-binding</keyword>
<gene>
    <name evidence="12" type="ORF">PTTG_12530</name>
</gene>
<organism evidence="12">
    <name type="scientific">Puccinia triticina (isolate 1-1 / race 1 (BBBD))</name>
    <name type="common">Brown leaf rust fungus</name>
    <dbReference type="NCBI Taxonomy" id="630390"/>
    <lineage>
        <taxon>Eukaryota</taxon>
        <taxon>Fungi</taxon>
        <taxon>Dikarya</taxon>
        <taxon>Basidiomycota</taxon>
        <taxon>Pucciniomycotina</taxon>
        <taxon>Pucciniomycetes</taxon>
        <taxon>Pucciniales</taxon>
        <taxon>Pucciniaceae</taxon>
        <taxon>Puccinia</taxon>
    </lineage>
</organism>
<evidence type="ECO:0000256" key="1">
    <source>
        <dbReference type="ARBA" id="ARBA00004496"/>
    </source>
</evidence>
<reference evidence="13" key="4">
    <citation type="submission" date="2025-05" db="UniProtKB">
        <authorList>
            <consortium name="EnsemblFungi"/>
        </authorList>
    </citation>
    <scope>IDENTIFICATION</scope>
    <source>
        <strain evidence="13">isolate 1-1 / race 1 (BBBD)</strain>
    </source>
</reference>
<feature type="coiled-coil region" evidence="10">
    <location>
        <begin position="563"/>
        <end position="590"/>
    </location>
</feature>
<dbReference type="InterPro" id="IPR034652">
    <property type="entry name" value="SRP68-RBD"/>
</dbReference>
<feature type="region of interest" description="Disordered" evidence="11">
    <location>
        <begin position="684"/>
        <end position="754"/>
    </location>
</feature>
<name>A0A180GXU6_PUCT1</name>
<keyword evidence="6" id="KW-0733">Signal recognition particle</keyword>
<dbReference type="EnsemblFungi" id="PTTG_12530-t43_1">
    <property type="protein sequence ID" value="PTTG_12530-t43_1-p1"/>
    <property type="gene ID" value="PTTG_12530"/>
</dbReference>
<dbReference type="EMBL" id="ADAS02000014">
    <property type="protein sequence ID" value="OAV97331.1"/>
    <property type="molecule type" value="Genomic_DNA"/>
</dbReference>
<evidence type="ECO:0000256" key="11">
    <source>
        <dbReference type="SAM" id="MobiDB-lite"/>
    </source>
</evidence>
<keyword evidence="8" id="KW-0687">Ribonucleoprotein</keyword>
<keyword evidence="7" id="KW-0539">Nucleus</keyword>
<dbReference type="Gene3D" id="1.10.3450.40">
    <property type="entry name" value="Signal recognition particle, SRP68 subunit, RNA-binding domain"/>
    <property type="match status" value="1"/>
</dbReference>
<evidence type="ECO:0000256" key="6">
    <source>
        <dbReference type="ARBA" id="ARBA00023135"/>
    </source>
</evidence>
<evidence type="ECO:0000256" key="9">
    <source>
        <dbReference type="ARBA" id="ARBA00029498"/>
    </source>
</evidence>
<evidence type="ECO:0000256" key="2">
    <source>
        <dbReference type="ARBA" id="ARBA00004604"/>
    </source>
</evidence>
<dbReference type="CDD" id="cd15481">
    <property type="entry name" value="SRP68-RBD"/>
    <property type="match status" value="1"/>
</dbReference>
<sequence>MANVDLLCIVNEERKKFGLRDSDFHRYRIHCTHKLKTLRKSTGLQQSYNPKTKQFIKRSAESLDGTNEHNLKHFLINLFQVEHAWASSRELKEEVQSILKKHAQQKTDQATRTGASRVRHHANNRLTKAIQHSDRFLDLCHSSNSFSIRTLAQVHVHRLYMRGLLEFELARWDTALDHFALSCVILKALASSTDQTDHKKRAIFDESSDELAPMIRYCAYKSGANALEIESFSEQRLEKNPVGDKLAGKDWPEIESLVKSSRKIVQQTIELKWLDQLIPIRNPELVDLITSVQTADRVLLSNLKSSPLEPTSPDQSQAEEHLSRKQKRQRFLQAKNPKMSQKNPISPTAAFDQALSTYVNVETALQALIESNNRALELNSTIQRFDQQSAVLATIHSIVGFRLLSTRVNRDLELVHKLEQKWRKVETKVDNRINGNPKNYHQINRLVLAKHRQPTSKTVSNFNHQRPSSKYTYETDLIKSLLIQRRQAKIFPSLLKLFDDILFNLERIKQLKLIEDDHELGLKIESKISFFKAYRSLIQSKSWLIVEKFLESYVLQQKSNFYLQQTKMNLEEMNSEEEALDGENALSKREISDLNAEFFRFERVLLEAVSDEVQEHMRQEIANKWWKSTNGKEEPQVVEGGAEGLSRVKLEKLSLNDVAEGASGKPAAQVFDLAFNYATQFEWDQLDPNPHSPHASKTQTASKPGPQSSSGTYITTAAAPQDPPAHISPPQDQEPGAPAPAKKSGGLWSFFSRS</sequence>
<comment type="similarity">
    <text evidence="3">Belongs to the SRP68 family.</text>
</comment>
<dbReference type="GO" id="GO:0006614">
    <property type="term" value="P:SRP-dependent cotranslational protein targeting to membrane"/>
    <property type="evidence" value="ECO:0007669"/>
    <property type="project" value="InterPro"/>
</dbReference>
<evidence type="ECO:0000256" key="4">
    <source>
        <dbReference type="ARBA" id="ARBA00022490"/>
    </source>
</evidence>
<dbReference type="InterPro" id="IPR026258">
    <property type="entry name" value="SRP68"/>
</dbReference>
<accession>A0A180GXU6</accession>
<dbReference type="GO" id="GO:0005786">
    <property type="term" value="C:signal recognition particle, endoplasmic reticulum targeting"/>
    <property type="evidence" value="ECO:0007669"/>
    <property type="project" value="UniProtKB-KW"/>
</dbReference>
<evidence type="ECO:0000256" key="8">
    <source>
        <dbReference type="ARBA" id="ARBA00023274"/>
    </source>
</evidence>
<dbReference type="Proteomes" id="UP000005240">
    <property type="component" value="Unassembled WGS sequence"/>
</dbReference>
<feature type="region of interest" description="Disordered" evidence="11">
    <location>
        <begin position="304"/>
        <end position="346"/>
    </location>
</feature>
<dbReference type="GO" id="GO:0030942">
    <property type="term" value="F:endoplasmic reticulum signal peptide binding"/>
    <property type="evidence" value="ECO:0007669"/>
    <property type="project" value="InterPro"/>
</dbReference>
<evidence type="ECO:0000256" key="5">
    <source>
        <dbReference type="ARBA" id="ARBA00022884"/>
    </source>
</evidence>
<keyword evidence="4" id="KW-0963">Cytoplasm</keyword>
<proteinExistence type="inferred from homology"/>
<evidence type="ECO:0000256" key="7">
    <source>
        <dbReference type="ARBA" id="ARBA00023242"/>
    </source>
</evidence>
<evidence type="ECO:0000313" key="14">
    <source>
        <dbReference type="Proteomes" id="UP000005240"/>
    </source>
</evidence>
<dbReference type="GO" id="GO:0008312">
    <property type="term" value="F:7S RNA binding"/>
    <property type="evidence" value="ECO:0007669"/>
    <property type="project" value="InterPro"/>
</dbReference>
<dbReference type="GO" id="GO:0005730">
    <property type="term" value="C:nucleolus"/>
    <property type="evidence" value="ECO:0007669"/>
    <property type="project" value="UniProtKB-SubCell"/>
</dbReference>
<protein>
    <recommendedName>
        <fullName evidence="9">Signal recognition particle subunit SRP68</fullName>
    </recommendedName>
</protein>
<keyword evidence="10" id="KW-0175">Coiled coil</keyword>
<dbReference type="InterPro" id="IPR038253">
    <property type="entry name" value="SRP68_N_sf"/>
</dbReference>
<dbReference type="AlphaFoldDB" id="A0A180GXU6"/>
<evidence type="ECO:0000256" key="3">
    <source>
        <dbReference type="ARBA" id="ARBA00009352"/>
    </source>
</evidence>
<reference evidence="12" key="2">
    <citation type="submission" date="2016-05" db="EMBL/GenBank/DDBJ databases">
        <title>Comparative analysis highlights variable genome content of wheat rusts and divergence of the mating loci.</title>
        <authorList>
            <person name="Cuomo C.A."/>
            <person name="Bakkeren G."/>
            <person name="Szabo L."/>
            <person name="Khalil H."/>
            <person name="Joly D."/>
            <person name="Goldberg J."/>
            <person name="Young S."/>
            <person name="Zeng Q."/>
            <person name="Fellers J."/>
        </authorList>
    </citation>
    <scope>NUCLEOTIDE SEQUENCE [LARGE SCALE GENOMIC DNA]</scope>
    <source>
        <strain evidence="12">1-1 BBBD Race 1</strain>
    </source>
</reference>
<reference evidence="12" key="1">
    <citation type="submission" date="2009-11" db="EMBL/GenBank/DDBJ databases">
        <authorList>
            <consortium name="The Broad Institute Genome Sequencing Platform"/>
            <person name="Ward D."/>
            <person name="Feldgarden M."/>
            <person name="Earl A."/>
            <person name="Young S.K."/>
            <person name="Zeng Q."/>
            <person name="Koehrsen M."/>
            <person name="Alvarado L."/>
            <person name="Berlin A."/>
            <person name="Bochicchio J."/>
            <person name="Borenstein D."/>
            <person name="Chapman S.B."/>
            <person name="Chen Z."/>
            <person name="Engels R."/>
            <person name="Freedman E."/>
            <person name="Gellesch M."/>
            <person name="Goldberg J."/>
            <person name="Griggs A."/>
            <person name="Gujja S."/>
            <person name="Heilman E."/>
            <person name="Heiman D."/>
            <person name="Hepburn T."/>
            <person name="Howarth C."/>
            <person name="Jen D."/>
            <person name="Larson L."/>
            <person name="Lewis B."/>
            <person name="Mehta T."/>
            <person name="Park D."/>
            <person name="Pearson M."/>
            <person name="Roberts A."/>
            <person name="Saif S."/>
            <person name="Shea T."/>
            <person name="Shenoy N."/>
            <person name="Sisk P."/>
            <person name="Stolte C."/>
            <person name="Sykes S."/>
            <person name="Thomson T."/>
            <person name="Walk T."/>
            <person name="White J."/>
            <person name="Yandava C."/>
            <person name="Izard J."/>
            <person name="Baranova O.V."/>
            <person name="Blanton J.M."/>
            <person name="Tanner A.C."/>
            <person name="Dewhirst F.E."/>
            <person name="Haas B."/>
            <person name="Nusbaum C."/>
            <person name="Birren B."/>
        </authorList>
    </citation>
    <scope>NUCLEOTIDE SEQUENCE [LARGE SCALE GENOMIC DNA]</scope>
    <source>
        <strain evidence="12">1-1 BBBD Race 1</strain>
    </source>
</reference>
<evidence type="ECO:0000313" key="12">
    <source>
        <dbReference type="EMBL" id="OAV97331.1"/>
    </source>
</evidence>
<dbReference type="OrthoDB" id="10255118at2759"/>
<dbReference type="Pfam" id="PF16969">
    <property type="entry name" value="SRP68"/>
    <property type="match status" value="2"/>
</dbReference>
<dbReference type="PANTHER" id="PTHR12860">
    <property type="entry name" value="SIGNAL RECOGNITION PARTICLE 68 KDA PROTEIN"/>
    <property type="match status" value="1"/>
</dbReference>
<feature type="compositionally biased region" description="Polar residues" evidence="11">
    <location>
        <begin position="304"/>
        <end position="316"/>
    </location>
</feature>
<feature type="compositionally biased region" description="Polar residues" evidence="11">
    <location>
        <begin position="695"/>
        <end position="715"/>
    </location>
</feature>
<evidence type="ECO:0000256" key="10">
    <source>
        <dbReference type="SAM" id="Coils"/>
    </source>
</evidence>
<keyword evidence="14" id="KW-1185">Reference proteome</keyword>
<dbReference type="STRING" id="630390.A0A180GXU6"/>
<evidence type="ECO:0000313" key="13">
    <source>
        <dbReference type="EnsemblFungi" id="PTTG_12530-t43_1-p1"/>
    </source>
</evidence>
<comment type="subcellular location">
    <subcellularLocation>
        <location evidence="1">Cytoplasm</location>
    </subcellularLocation>
    <subcellularLocation>
        <location evidence="2">Nucleus</location>
        <location evidence="2">Nucleolus</location>
    </subcellularLocation>
</comment>
<dbReference type="GO" id="GO:0005047">
    <property type="term" value="F:signal recognition particle binding"/>
    <property type="evidence" value="ECO:0007669"/>
    <property type="project" value="InterPro"/>
</dbReference>
<reference evidence="13 14" key="3">
    <citation type="journal article" date="2017" name="G3 (Bethesda)">
        <title>Comparative analysis highlights variable genome content of wheat rusts and divergence of the mating loci.</title>
        <authorList>
            <person name="Cuomo C.A."/>
            <person name="Bakkeren G."/>
            <person name="Khalil H.B."/>
            <person name="Panwar V."/>
            <person name="Joly D."/>
            <person name="Linning R."/>
            <person name="Sakthikumar S."/>
            <person name="Song X."/>
            <person name="Adiconis X."/>
            <person name="Fan L."/>
            <person name="Goldberg J.M."/>
            <person name="Levin J.Z."/>
            <person name="Young S."/>
            <person name="Zeng Q."/>
            <person name="Anikster Y."/>
            <person name="Bruce M."/>
            <person name="Wang M."/>
            <person name="Yin C."/>
            <person name="McCallum B."/>
            <person name="Szabo L.J."/>
            <person name="Hulbert S."/>
            <person name="Chen X."/>
            <person name="Fellers J.P."/>
        </authorList>
    </citation>
    <scope>NUCLEOTIDE SEQUENCE</scope>
    <source>
        <strain evidence="14">Isolate 1-1 / race 1 (BBBD)</strain>
        <strain evidence="13">isolate 1-1 / race 1 (BBBD)</strain>
    </source>
</reference>
<dbReference type="PANTHER" id="PTHR12860:SF0">
    <property type="entry name" value="SIGNAL RECOGNITION PARTICLE SUBUNIT SRP68"/>
    <property type="match status" value="1"/>
</dbReference>
<dbReference type="VEuPathDB" id="FungiDB:PTTG_12530"/>